<dbReference type="Proteomes" id="UP000321261">
    <property type="component" value="Unassembled WGS sequence"/>
</dbReference>
<evidence type="ECO:0000313" key="1">
    <source>
        <dbReference type="EMBL" id="TWF80043.1"/>
    </source>
</evidence>
<proteinExistence type="predicted"/>
<gene>
    <name evidence="1" type="ORF">FHX44_115980</name>
</gene>
<organism evidence="1 2">
    <name type="scientific">Pseudonocardia hierapolitana</name>
    <dbReference type="NCBI Taxonomy" id="1128676"/>
    <lineage>
        <taxon>Bacteria</taxon>
        <taxon>Bacillati</taxon>
        <taxon>Actinomycetota</taxon>
        <taxon>Actinomycetes</taxon>
        <taxon>Pseudonocardiales</taxon>
        <taxon>Pseudonocardiaceae</taxon>
        <taxon>Pseudonocardia</taxon>
    </lineage>
</organism>
<dbReference type="AlphaFoldDB" id="A0A561SYX8"/>
<reference evidence="1 2" key="1">
    <citation type="submission" date="2019-06" db="EMBL/GenBank/DDBJ databases">
        <title>Sequencing the genomes of 1000 actinobacteria strains.</title>
        <authorList>
            <person name="Klenk H.-P."/>
        </authorList>
    </citation>
    <scope>NUCLEOTIDE SEQUENCE [LARGE SCALE GENOMIC DNA]</scope>
    <source>
        <strain evidence="1 2">DSM 45671</strain>
    </source>
</reference>
<evidence type="ECO:0000313" key="2">
    <source>
        <dbReference type="Proteomes" id="UP000321261"/>
    </source>
</evidence>
<keyword evidence="2" id="KW-1185">Reference proteome</keyword>
<comment type="caution">
    <text evidence="1">The sequence shown here is derived from an EMBL/GenBank/DDBJ whole genome shotgun (WGS) entry which is preliminary data.</text>
</comment>
<accession>A0A561SYX8</accession>
<protein>
    <submittedName>
        <fullName evidence="1">Uncharacterized protein</fullName>
    </submittedName>
</protein>
<sequence>MSKRTERLRIWIYCIAGALPRSPMESGTIELCLTLFKPVRIGNLRLPMANEELQCEYGNDQ</sequence>
<dbReference type="EMBL" id="VIWU01000001">
    <property type="protein sequence ID" value="TWF80043.1"/>
    <property type="molecule type" value="Genomic_DNA"/>
</dbReference>
<name>A0A561SYX8_9PSEU</name>